<feature type="compositionally biased region" description="Basic and acidic residues" evidence="1">
    <location>
        <begin position="617"/>
        <end position="635"/>
    </location>
</feature>
<evidence type="ECO:0008006" key="5">
    <source>
        <dbReference type="Google" id="ProtNLM"/>
    </source>
</evidence>
<accession>A0ABU3S5E2</accession>
<dbReference type="Proteomes" id="UP001254257">
    <property type="component" value="Unassembled WGS sequence"/>
</dbReference>
<organism evidence="3 4">
    <name type="scientific">Bosea rubneri</name>
    <dbReference type="NCBI Taxonomy" id="3075434"/>
    <lineage>
        <taxon>Bacteria</taxon>
        <taxon>Pseudomonadati</taxon>
        <taxon>Pseudomonadota</taxon>
        <taxon>Alphaproteobacteria</taxon>
        <taxon>Hyphomicrobiales</taxon>
        <taxon>Boseaceae</taxon>
        <taxon>Bosea</taxon>
    </lineage>
</organism>
<evidence type="ECO:0000313" key="3">
    <source>
        <dbReference type="EMBL" id="MDU0340000.1"/>
    </source>
</evidence>
<keyword evidence="2" id="KW-0732">Signal</keyword>
<dbReference type="EMBL" id="JAWDID010000010">
    <property type="protein sequence ID" value="MDU0340000.1"/>
    <property type="molecule type" value="Genomic_DNA"/>
</dbReference>
<proteinExistence type="predicted"/>
<gene>
    <name evidence="3" type="ORF">RKE40_08910</name>
</gene>
<reference evidence="3 4" key="1">
    <citation type="submission" date="2023-09" db="EMBL/GenBank/DDBJ databases">
        <title>Whole genome shotgun sequencing (WGS) of Bosea sp. ZW T0_25, isolated from stored onions (Allium cepa).</title>
        <authorList>
            <person name="Stoll D.A."/>
            <person name="Huch M."/>
        </authorList>
    </citation>
    <scope>NUCLEOTIDE SEQUENCE [LARGE SCALE GENOMIC DNA]</scope>
    <source>
        <strain evidence="3 4">ZW T0_25</strain>
    </source>
</reference>
<protein>
    <recommendedName>
        <fullName evidence="5">Carbohydrate-binding family V/XII</fullName>
    </recommendedName>
</protein>
<feature type="region of interest" description="Disordered" evidence="1">
    <location>
        <begin position="617"/>
        <end position="643"/>
    </location>
</feature>
<feature type="signal peptide" evidence="2">
    <location>
        <begin position="1"/>
        <end position="22"/>
    </location>
</feature>
<dbReference type="RefSeq" id="WP_316017879.1">
    <property type="nucleotide sequence ID" value="NZ_JAWDID010000010.1"/>
</dbReference>
<sequence>MSGTVALVAVIGLVLPPTAGFAQSARPAAAPGAAATPSPVADEAEIGWPRVVPDGERDITVYQPQIERWQDGTLEARAAVSVERPGAASPTLGVVWLKAHTDVDRENDLVTLGNIEVVRASFPSDAANAEAYAAALRQHAGGGLRTLSLSRLQASLAVSEAETGVKEVAVRNDPPKIIYSENPAMLVLVDGKPQLRQMTGSKLLRVINTPALMLFDEAGASYYLRALGRWWTAKAPEASWSVASQPPASLAAALKAAGSRANLMDEAPPDIAEAVAAGATPALHVSLEPAELIQTVGHPEYAPIPGTQLLYVKNTGSQVAVDVASQENYLLVSGRWFRGKSLQNGPWEFVASDKLPADFAKIPESHPKGEVLASVSGTVQAQESLIDNQIPQTAAVDRKKAKATVHYDGKPELKPIPGAGLDYVVNASLPVIKAGEAYYVVENGVWFTSASLSGPWLVATEVPAAIYAIPADSPLHYVTYAKVYRATPDTVYVGYTPGYFGTVVAPGGVVVYGTGYAYPAWIGSAWYPAPLTYGYGSAFGWGAVTGFTLGAVAGAAWAGGAWAGPGWGWGGWGWHGGGNVVVNNFNFNQANIYNRWTNNSVHSRIDDRIGNRTDGRIGNRVDGRAGNRLENRAGERGNLAGGARTREAASNLRQNHPRANDLYAGRNGEVMRRGADGWQRHENGRWQNAGGGDFRHFDREQAARFRGEGLEHFRGGGGFGGGGFAGGGFRGGGFHGGGGFGGGFHGGGFHGGGFHGGGFRR</sequence>
<keyword evidence="4" id="KW-1185">Reference proteome</keyword>
<feature type="chain" id="PRO_5046668041" description="Carbohydrate-binding family V/XII" evidence="2">
    <location>
        <begin position="23"/>
        <end position="761"/>
    </location>
</feature>
<name>A0ABU3S5E2_9HYPH</name>
<evidence type="ECO:0000256" key="1">
    <source>
        <dbReference type="SAM" id="MobiDB-lite"/>
    </source>
</evidence>
<evidence type="ECO:0000313" key="4">
    <source>
        <dbReference type="Proteomes" id="UP001254257"/>
    </source>
</evidence>
<evidence type="ECO:0000256" key="2">
    <source>
        <dbReference type="SAM" id="SignalP"/>
    </source>
</evidence>
<comment type="caution">
    <text evidence="3">The sequence shown here is derived from an EMBL/GenBank/DDBJ whole genome shotgun (WGS) entry which is preliminary data.</text>
</comment>